<evidence type="ECO:0000256" key="1">
    <source>
        <dbReference type="SAM" id="Phobius"/>
    </source>
</evidence>
<sequence>MSFYWGGFIFLFIIIASFLLLIVGIWKRLWKVLICSGILLTLPSLYFGGAESWFRVLVLFPIIPFILAYYTKKKV</sequence>
<keyword evidence="1" id="KW-1133">Transmembrane helix</keyword>
<protein>
    <recommendedName>
        <fullName evidence="4">YesK-like protein</fullName>
    </recommendedName>
</protein>
<accession>A0ABX3CNP1</accession>
<evidence type="ECO:0008006" key="4">
    <source>
        <dbReference type="Google" id="ProtNLM"/>
    </source>
</evidence>
<name>A0ABX3CNP1_9BACI</name>
<feature type="transmembrane region" description="Helical" evidence="1">
    <location>
        <begin position="30"/>
        <end position="47"/>
    </location>
</feature>
<keyword evidence="1" id="KW-0472">Membrane</keyword>
<feature type="transmembrane region" description="Helical" evidence="1">
    <location>
        <begin position="6"/>
        <end position="23"/>
    </location>
</feature>
<organism evidence="2 3">
    <name type="scientific">Cytobacillus oceanisediminis</name>
    <dbReference type="NCBI Taxonomy" id="665099"/>
    <lineage>
        <taxon>Bacteria</taxon>
        <taxon>Bacillati</taxon>
        <taxon>Bacillota</taxon>
        <taxon>Bacilli</taxon>
        <taxon>Bacillales</taxon>
        <taxon>Bacillaceae</taxon>
        <taxon>Cytobacillus</taxon>
    </lineage>
</organism>
<keyword evidence="3" id="KW-1185">Reference proteome</keyword>
<evidence type="ECO:0000313" key="3">
    <source>
        <dbReference type="Proteomes" id="UP000180194"/>
    </source>
</evidence>
<dbReference type="Proteomes" id="UP000180194">
    <property type="component" value="Unassembled WGS sequence"/>
</dbReference>
<dbReference type="EMBL" id="MBRJ01000039">
    <property type="protein sequence ID" value="OHX45047.1"/>
    <property type="molecule type" value="Genomic_DNA"/>
</dbReference>
<keyword evidence="1" id="KW-0812">Transmembrane</keyword>
<dbReference type="RefSeq" id="WP_034297576.1">
    <property type="nucleotide sequence ID" value="NZ_JAMAWK010000009.1"/>
</dbReference>
<gene>
    <name evidence="2" type="ORF">BBV17_24295</name>
</gene>
<reference evidence="2 3" key="1">
    <citation type="submission" date="2016-07" db="EMBL/GenBank/DDBJ databases">
        <title>Bacillus oceanisediminis whole genome.</title>
        <authorList>
            <person name="Pal Y."/>
            <person name="Verma A."/>
            <person name="Mual P."/>
            <person name="Srinivasan K."/>
        </authorList>
    </citation>
    <scope>NUCLEOTIDE SEQUENCE [LARGE SCALE GENOMIC DNA]</scope>
    <source>
        <strain evidence="2 3">Bhandara28</strain>
    </source>
</reference>
<evidence type="ECO:0000313" key="2">
    <source>
        <dbReference type="EMBL" id="OHX45047.1"/>
    </source>
</evidence>
<comment type="caution">
    <text evidence="2">The sequence shown here is derived from an EMBL/GenBank/DDBJ whole genome shotgun (WGS) entry which is preliminary data.</text>
</comment>
<proteinExistence type="predicted"/>
<feature type="transmembrane region" description="Helical" evidence="1">
    <location>
        <begin position="53"/>
        <end position="71"/>
    </location>
</feature>